<dbReference type="Gene3D" id="3.30.530.20">
    <property type="match status" value="1"/>
</dbReference>
<dbReference type="AlphaFoldDB" id="A0A3A1R9T4"/>
<keyword evidence="4" id="KW-1185">Reference proteome</keyword>
<dbReference type="InterPro" id="IPR013538">
    <property type="entry name" value="ASHA1/2-like_C"/>
</dbReference>
<comment type="similarity">
    <text evidence="1">Belongs to the AHA1 family.</text>
</comment>
<feature type="domain" description="Activator of Hsp90 ATPase homologue 1/2-like C-terminal" evidence="2">
    <location>
        <begin position="12"/>
        <end position="136"/>
    </location>
</feature>
<dbReference type="SUPFAM" id="SSF55961">
    <property type="entry name" value="Bet v1-like"/>
    <property type="match status" value="1"/>
</dbReference>
<reference evidence="3 4" key="1">
    <citation type="submission" date="2018-09" db="EMBL/GenBank/DDBJ databases">
        <title>Bacillus saliacetes sp. nov., isolated from Thai shrimp paste (Ka-pi).</title>
        <authorList>
            <person name="Daroonpunt R."/>
            <person name="Tanasupawat S."/>
            <person name="Yiamsombut S."/>
        </authorList>
    </citation>
    <scope>NUCLEOTIDE SEQUENCE [LARGE SCALE GENOMIC DNA]</scope>
    <source>
        <strain evidence="3 4">SKP7-4</strain>
    </source>
</reference>
<evidence type="ECO:0000313" key="3">
    <source>
        <dbReference type="EMBL" id="RIW38514.1"/>
    </source>
</evidence>
<evidence type="ECO:0000313" key="4">
    <source>
        <dbReference type="Proteomes" id="UP000265801"/>
    </source>
</evidence>
<proteinExistence type="inferred from homology"/>
<dbReference type="Proteomes" id="UP000265801">
    <property type="component" value="Unassembled WGS sequence"/>
</dbReference>
<protein>
    <submittedName>
        <fullName evidence="3">SRPBCC domain-containing protein</fullName>
    </submittedName>
</protein>
<dbReference type="Pfam" id="PF08327">
    <property type="entry name" value="AHSA1"/>
    <property type="match status" value="1"/>
</dbReference>
<comment type="caution">
    <text evidence="3">The sequence shown here is derived from an EMBL/GenBank/DDBJ whole genome shotgun (WGS) entry which is preliminary data.</text>
</comment>
<gene>
    <name evidence="3" type="ORF">D3H55_02975</name>
</gene>
<name>A0A3A1R9T4_9BACI</name>
<dbReference type="EMBL" id="QXIR01000002">
    <property type="protein sequence ID" value="RIW38514.1"/>
    <property type="molecule type" value="Genomic_DNA"/>
</dbReference>
<dbReference type="OrthoDB" id="2632836at2"/>
<dbReference type="CDD" id="cd07814">
    <property type="entry name" value="SRPBCC_CalC_Aha1-like"/>
    <property type="match status" value="1"/>
</dbReference>
<accession>A0A3A1R9T4</accession>
<evidence type="ECO:0000256" key="1">
    <source>
        <dbReference type="ARBA" id="ARBA00006817"/>
    </source>
</evidence>
<sequence length="147" mass="16456">MDRISHRVFIKAEQRKVYETLTTAKGWDAWFTTGASLEFGHQGTGAITLRWEQPDGNMIEDVGRIIKADSPSFFSFYWKPGDSTTTVNLSLEPYKDGTIVHIEEEGYSSSPADQAALVNCASGWGEALMLLKMHLEYGIVCKNDLFL</sequence>
<dbReference type="RefSeq" id="WP_119545412.1">
    <property type="nucleotide sequence ID" value="NZ_QXIR01000002.1"/>
</dbReference>
<dbReference type="InterPro" id="IPR023393">
    <property type="entry name" value="START-like_dom_sf"/>
</dbReference>
<evidence type="ECO:0000259" key="2">
    <source>
        <dbReference type="Pfam" id="PF08327"/>
    </source>
</evidence>
<organism evidence="3 4">
    <name type="scientific">Bacillus salacetis</name>
    <dbReference type="NCBI Taxonomy" id="2315464"/>
    <lineage>
        <taxon>Bacteria</taxon>
        <taxon>Bacillati</taxon>
        <taxon>Bacillota</taxon>
        <taxon>Bacilli</taxon>
        <taxon>Bacillales</taxon>
        <taxon>Bacillaceae</taxon>
        <taxon>Bacillus</taxon>
    </lineage>
</organism>